<feature type="compositionally biased region" description="Polar residues" evidence="1">
    <location>
        <begin position="1"/>
        <end position="10"/>
    </location>
</feature>
<dbReference type="PANTHER" id="PTHR36379">
    <property type="entry name" value="PROTEIN PRD1"/>
    <property type="match status" value="1"/>
</dbReference>
<dbReference type="Proteomes" id="UP001443914">
    <property type="component" value="Unassembled WGS sequence"/>
</dbReference>
<proteinExistence type="predicted"/>
<reference evidence="2" key="1">
    <citation type="submission" date="2024-03" db="EMBL/GenBank/DDBJ databases">
        <title>WGS assembly of Saponaria officinalis var. Norfolk2.</title>
        <authorList>
            <person name="Jenkins J."/>
            <person name="Shu S."/>
            <person name="Grimwood J."/>
            <person name="Barry K."/>
            <person name="Goodstein D."/>
            <person name="Schmutz J."/>
            <person name="Leebens-Mack J."/>
            <person name="Osbourn A."/>
        </authorList>
    </citation>
    <scope>NUCLEOTIDE SEQUENCE [LARGE SCALE GENOMIC DNA]</scope>
    <source>
        <strain evidence="2">JIC</strain>
    </source>
</reference>
<evidence type="ECO:0000313" key="2">
    <source>
        <dbReference type="EMBL" id="KAK9725833.1"/>
    </source>
</evidence>
<organism evidence="2 3">
    <name type="scientific">Saponaria officinalis</name>
    <name type="common">Common soapwort</name>
    <name type="synonym">Lychnis saponaria</name>
    <dbReference type="NCBI Taxonomy" id="3572"/>
    <lineage>
        <taxon>Eukaryota</taxon>
        <taxon>Viridiplantae</taxon>
        <taxon>Streptophyta</taxon>
        <taxon>Embryophyta</taxon>
        <taxon>Tracheophyta</taxon>
        <taxon>Spermatophyta</taxon>
        <taxon>Magnoliopsida</taxon>
        <taxon>eudicotyledons</taxon>
        <taxon>Gunneridae</taxon>
        <taxon>Pentapetalae</taxon>
        <taxon>Caryophyllales</taxon>
        <taxon>Caryophyllaceae</taxon>
        <taxon>Caryophylleae</taxon>
        <taxon>Saponaria</taxon>
    </lineage>
</organism>
<dbReference type="Gene3D" id="1.25.10.10">
    <property type="entry name" value="Leucine-rich Repeat Variant"/>
    <property type="match status" value="1"/>
</dbReference>
<evidence type="ECO:0000256" key="1">
    <source>
        <dbReference type="SAM" id="MobiDB-lite"/>
    </source>
</evidence>
<dbReference type="GO" id="GO:0042138">
    <property type="term" value="P:meiotic DNA double-strand break formation"/>
    <property type="evidence" value="ECO:0007669"/>
    <property type="project" value="InterPro"/>
</dbReference>
<name>A0AAW1KY63_SAPOF</name>
<dbReference type="SUPFAM" id="SSF48371">
    <property type="entry name" value="ARM repeat"/>
    <property type="match status" value="1"/>
</dbReference>
<dbReference type="EMBL" id="JBDFQZ010000005">
    <property type="protein sequence ID" value="KAK9725833.1"/>
    <property type="molecule type" value="Genomic_DNA"/>
</dbReference>
<gene>
    <name evidence="2" type="ORF">RND81_05G172800</name>
</gene>
<sequence length="1297" mass="144334">MYHHTTTASLSPHHHFTTSQPPQCSQNHRASVTLTTVEGGSICLICFTNLITNPNSPTFHVSYALSHLSHAISQPSFLSPLLSFHTHLIISPLVLSLSSFCDDRIARHIVDIVAQLSLAGGISVSGEFVAKLADVLSSCSLVWSRRQFYSLHCFGVLLSRHTDTYACIKDKAALIHNLAMGLQLPSEEIQGEIMFVLYRMCILQHSTKDEEGSDVLLEHCPTILHLSLGALLKTQRDDIRLNCLALLKVLSQRGLLADAFSSDFNMMDTCDADNYSEGETNGLSKLFAEAIKSPLLSPDDQVQISALDLIFQCLSHGDCSLKQIQILVEENVADYVFEILRLSERKDQVVSSCVQVLNLLSTAEQVFKPRLAIGFTTLVSLMPRVTEVRCHPVQPHMLKLVLDGVSSFPGVVSTKSVEEISSALVLMLKRYTSGEMGMLSEAFTSVCSIFVALMKSPSANSVSTLLPAIQEASKHTTLTSTSMYEQEPTLLLHSLSLLKEACSFSHEGNLINNDTQTQLRDFVVEVCRDHILPWFVTAVNEMEEESILGIFETLHFILAQNHDDQALKLTQALLSNSWFSLSFGCLGLYPTEQMKLRVYLMFCAIVNNLLGDNTGESISATVSLLPTDPVDLLFLLGQKSNNNLELSSCQNAVLQILYISSLHDEMLADIKLVLTSLEQYLLSNSRHLLFEATDSIGIVQILTLYSLCRSNAKLNYLICYSPAAEQIFFQLLMERDWELSSSDIHPSSLKWLFQQERINKTLSCQILKLCQKNCSIGNQANCGIPNLREIFHLTAVGDNLLPKMLVSTLTQVVGEDMVMNDVFSLLHFLSSIITAFPHASDQLCFHGMGNAVQSLCSYMLHPSYVENYMIILRFVFIILSSVNSQTLVDDNAWLTSSMKLVDSFSSTMMVNGWMQEHLISIGILSLLLHHSTQGVLTKTSQFILLNTPLASRIRSTIDQFTANGPALIEQEEGTDVEQALIFLLVFYQFYFRSFQAVLPRSICWQNFLNPPEEGASSYPSIGIHSQDICRFLHFGSPLIKLVASYCLLELLNNITDQQSSQQTDLNCTVSHLRSMASVLEGLVFHSNPQIARNCGICLSIILGWEIPGNHRSLARNNDWCRIIVEELAMSLAVSCSVSTSPTHHHKPAAHIAIALLRSKTAPSWMKSVFNEACLCSIIQNLSVNNISTEVVVLFQELLQSSYLKADQTAKMNHLFQACKRRLLMERNGDESMGEQIRKGITMASDLGDICEFLLQLLSAEFPDLTCAENHSVSGKLMQEIDLFLMLLKQIEETESMS</sequence>
<dbReference type="InterPro" id="IPR016024">
    <property type="entry name" value="ARM-type_fold"/>
</dbReference>
<evidence type="ECO:0008006" key="4">
    <source>
        <dbReference type="Google" id="ProtNLM"/>
    </source>
</evidence>
<keyword evidence="3" id="KW-1185">Reference proteome</keyword>
<dbReference type="PANTHER" id="PTHR36379:SF1">
    <property type="entry name" value="PUTATIVE RECOMBINATION INITIATION DEFECT 1-RELATED"/>
    <property type="match status" value="1"/>
</dbReference>
<dbReference type="InterPro" id="IPR011989">
    <property type="entry name" value="ARM-like"/>
</dbReference>
<protein>
    <recommendedName>
        <fullName evidence="4">Protein PRD1</fullName>
    </recommendedName>
</protein>
<accession>A0AAW1KY63</accession>
<feature type="region of interest" description="Disordered" evidence="1">
    <location>
        <begin position="1"/>
        <end position="25"/>
    </location>
</feature>
<dbReference type="InterPro" id="IPR044968">
    <property type="entry name" value="PRD1"/>
</dbReference>
<evidence type="ECO:0000313" key="3">
    <source>
        <dbReference type="Proteomes" id="UP001443914"/>
    </source>
</evidence>
<comment type="caution">
    <text evidence="2">The sequence shown here is derived from an EMBL/GenBank/DDBJ whole genome shotgun (WGS) entry which is preliminary data.</text>
</comment>